<dbReference type="Pfam" id="PF00941">
    <property type="entry name" value="FAD_binding_5"/>
    <property type="match status" value="1"/>
</dbReference>
<dbReference type="Gene3D" id="3.90.1170.50">
    <property type="entry name" value="Aldehyde oxidase/xanthine dehydrogenase, a/b hammerhead"/>
    <property type="match status" value="1"/>
</dbReference>
<evidence type="ECO:0000313" key="14">
    <source>
        <dbReference type="Proteomes" id="UP000812440"/>
    </source>
</evidence>
<dbReference type="InterPro" id="IPR016208">
    <property type="entry name" value="Ald_Oxase/xanthine_DH-like"/>
</dbReference>
<evidence type="ECO:0000256" key="6">
    <source>
        <dbReference type="ARBA" id="ARBA00023002"/>
    </source>
</evidence>
<comment type="caution">
    <text evidence="13">The sequence shown here is derived from an EMBL/GenBank/DDBJ whole genome shotgun (WGS) entry which is preliminary data.</text>
</comment>
<feature type="active site" description="Proton acceptor" evidence="10">
    <location>
        <position position="1037"/>
    </location>
</feature>
<dbReference type="Proteomes" id="UP000812440">
    <property type="component" value="Chromosome 9"/>
</dbReference>
<dbReference type="InterPro" id="IPR002346">
    <property type="entry name" value="Mopterin_DH_FAD-bd"/>
</dbReference>
<comment type="cofactor">
    <cofactor evidence="9">
        <name>[2Fe-2S] cluster</name>
        <dbReference type="ChEBI" id="CHEBI:190135"/>
    </cofactor>
</comment>
<evidence type="ECO:0000259" key="12">
    <source>
        <dbReference type="PROSITE" id="PS51387"/>
    </source>
</evidence>
<feature type="binding site" evidence="11">
    <location>
        <position position="188"/>
    </location>
    <ligand>
        <name>FAD</name>
        <dbReference type="ChEBI" id="CHEBI:57692"/>
    </ligand>
</feature>
<feature type="binding site" evidence="11">
    <location>
        <position position="206"/>
    </location>
    <ligand>
        <name>FAD</name>
        <dbReference type="ChEBI" id="CHEBI:57692"/>
    </ligand>
</feature>
<dbReference type="FunFam" id="3.30.465.10:FF:000004">
    <property type="entry name" value="Xanthine dehydrogenase/oxidase"/>
    <property type="match status" value="1"/>
</dbReference>
<dbReference type="InterPro" id="IPR005107">
    <property type="entry name" value="CO_DH_flav_C"/>
</dbReference>
<dbReference type="FunFam" id="3.30.43.10:FF:000001">
    <property type="entry name" value="Xanthine dehydrogenase/oxidase"/>
    <property type="match status" value="1"/>
</dbReference>
<dbReference type="SMART" id="SM01092">
    <property type="entry name" value="CO_deh_flav_C"/>
    <property type="match status" value="1"/>
</dbReference>
<dbReference type="Pfam" id="PF01315">
    <property type="entry name" value="Ald_Xan_dh_C"/>
    <property type="match status" value="1"/>
</dbReference>
<dbReference type="PROSITE" id="PS51387">
    <property type="entry name" value="FAD_PCMH"/>
    <property type="match status" value="1"/>
</dbReference>
<dbReference type="SMART" id="SM01008">
    <property type="entry name" value="Ald_Xan_dh_C"/>
    <property type="match status" value="1"/>
</dbReference>
<keyword evidence="11" id="KW-0274">FAD</keyword>
<dbReference type="InterPro" id="IPR036683">
    <property type="entry name" value="CO_DH_flav_C_dom_sf"/>
</dbReference>
<comment type="similarity">
    <text evidence="3">Belongs to the xanthine dehydrogenase family.</text>
</comment>
<accession>A0A8T2IIA2</accession>
<evidence type="ECO:0000256" key="11">
    <source>
        <dbReference type="PIRSR" id="PIRSR000127-2"/>
    </source>
</evidence>
<evidence type="ECO:0000256" key="7">
    <source>
        <dbReference type="ARBA" id="ARBA00023004"/>
    </source>
</evidence>
<dbReference type="Gene3D" id="3.30.390.50">
    <property type="entry name" value="CO dehydrogenase flavoprotein, C-terminal domain"/>
    <property type="match status" value="1"/>
</dbReference>
<evidence type="ECO:0000256" key="2">
    <source>
        <dbReference type="ARBA" id="ARBA00001974"/>
    </source>
</evidence>
<reference evidence="13" key="1">
    <citation type="thesis" date="2020" institute="ProQuest LLC" country="789 East Eisenhower Parkway, Ann Arbor, MI, USA">
        <title>Comparative Genomics and Chromosome Evolution.</title>
        <authorList>
            <person name="Mudd A.B."/>
        </authorList>
    </citation>
    <scope>NUCLEOTIDE SEQUENCE</scope>
    <source>
        <strain evidence="13">Female2</strain>
        <tissue evidence="13">Blood</tissue>
    </source>
</reference>
<dbReference type="Pfam" id="PF03450">
    <property type="entry name" value="CO_deh_flav_C"/>
    <property type="match status" value="1"/>
</dbReference>
<dbReference type="GO" id="GO:0071949">
    <property type="term" value="F:FAD binding"/>
    <property type="evidence" value="ECO:0007669"/>
    <property type="project" value="InterPro"/>
</dbReference>
<keyword evidence="7" id="KW-0408">Iron</keyword>
<evidence type="ECO:0000256" key="8">
    <source>
        <dbReference type="ARBA" id="ARBA00023014"/>
    </source>
</evidence>
<keyword evidence="11" id="KW-0285">Flavoprotein</keyword>
<dbReference type="GO" id="GO:0005506">
    <property type="term" value="F:iron ion binding"/>
    <property type="evidence" value="ECO:0007669"/>
    <property type="project" value="InterPro"/>
</dbReference>
<dbReference type="PANTHER" id="PTHR45444">
    <property type="entry name" value="XANTHINE DEHYDROGENASE"/>
    <property type="match status" value="1"/>
</dbReference>
<dbReference type="InterPro" id="IPR037165">
    <property type="entry name" value="AldOxase/xan_DH_Mopterin-bd_sf"/>
</dbReference>
<dbReference type="GO" id="GO:0051537">
    <property type="term" value="F:2 iron, 2 sulfur cluster binding"/>
    <property type="evidence" value="ECO:0007669"/>
    <property type="project" value="UniProtKB-KW"/>
</dbReference>
<protein>
    <recommendedName>
        <fullName evidence="12">FAD-binding PCMH-type domain-containing protein</fullName>
    </recommendedName>
</protein>
<dbReference type="SUPFAM" id="SSF55447">
    <property type="entry name" value="CO dehydrogenase flavoprotein C-terminal domain-like"/>
    <property type="match status" value="1"/>
</dbReference>
<evidence type="ECO:0000256" key="10">
    <source>
        <dbReference type="PIRSR" id="PIRSR000127-1"/>
    </source>
</evidence>
<dbReference type="PANTHER" id="PTHR45444:SF3">
    <property type="entry name" value="XANTHINE DEHYDROGENASE"/>
    <property type="match status" value="1"/>
</dbReference>
<dbReference type="PIRSF" id="PIRSF000127">
    <property type="entry name" value="Xanthine_DH"/>
    <property type="match status" value="1"/>
</dbReference>
<dbReference type="InterPro" id="IPR036856">
    <property type="entry name" value="Ald_Oxase/Xan_DH_a/b_sf"/>
</dbReference>
<dbReference type="GO" id="GO:0016491">
    <property type="term" value="F:oxidoreductase activity"/>
    <property type="evidence" value="ECO:0007669"/>
    <property type="project" value="UniProtKB-KW"/>
</dbReference>
<keyword evidence="5" id="KW-0479">Metal-binding</keyword>
<dbReference type="SUPFAM" id="SSF56003">
    <property type="entry name" value="Molybdenum cofactor-binding domain"/>
    <property type="match status" value="1"/>
</dbReference>
<dbReference type="InterPro" id="IPR016167">
    <property type="entry name" value="FAD-bd_PCMH_sub1"/>
</dbReference>
<feature type="binding site" evidence="11">
    <location>
        <begin position="44"/>
        <end position="51"/>
    </location>
    <ligand>
        <name>FAD</name>
        <dbReference type="ChEBI" id="CHEBI:57692"/>
    </ligand>
</feature>
<evidence type="ECO:0000256" key="9">
    <source>
        <dbReference type="ARBA" id="ARBA00034078"/>
    </source>
</evidence>
<dbReference type="InterPro" id="IPR016166">
    <property type="entry name" value="FAD-bd_PCMH"/>
</dbReference>
<dbReference type="EMBL" id="JAACNH010000009">
    <property type="protein sequence ID" value="KAG8432675.1"/>
    <property type="molecule type" value="Genomic_DNA"/>
</dbReference>
<keyword evidence="4" id="KW-0001">2Fe-2S</keyword>
<dbReference type="InterPro" id="IPR016169">
    <property type="entry name" value="FAD-bd_PCMH_sub2"/>
</dbReference>
<dbReference type="FunFam" id="3.90.1170.50:FF:000001">
    <property type="entry name" value="Aldehyde oxidase 1"/>
    <property type="match status" value="1"/>
</dbReference>
<dbReference type="Gene3D" id="3.30.465.10">
    <property type="match status" value="1"/>
</dbReference>
<dbReference type="Gene3D" id="3.30.43.10">
    <property type="entry name" value="Uridine Diphospho-n-acetylenolpyruvylglucosamine Reductase, domain 2"/>
    <property type="match status" value="1"/>
</dbReference>
<evidence type="ECO:0000256" key="4">
    <source>
        <dbReference type="ARBA" id="ARBA00022714"/>
    </source>
</evidence>
<comment type="cofactor">
    <cofactor evidence="1">
        <name>Mo-molybdopterin</name>
        <dbReference type="ChEBI" id="CHEBI:71302"/>
    </cofactor>
</comment>
<gene>
    <name evidence="13" type="ORF">GDO86_017064</name>
</gene>
<keyword evidence="8" id="KW-0411">Iron-sulfur</keyword>
<dbReference type="InterPro" id="IPR036318">
    <property type="entry name" value="FAD-bd_PCMH-like_sf"/>
</dbReference>
<evidence type="ECO:0000256" key="1">
    <source>
        <dbReference type="ARBA" id="ARBA00001924"/>
    </source>
</evidence>
<sequence length="1096" mass="120388">MNRKMEEDLRKRMLVLQGDKSTWVTPSCLTELLNLKSLYPMAPIVVGNSFIGPQIKLTGSYYPVIISPARVPELSVMSYKGNGITIGAACSLAMVRSILSEVMGQLPEDKSKMLRILLQQLSGQHIRSEASLGGSVLGESATWELNPILAVGNCIFNLASKDRTRKVTLRQLLFGDPVTEPLRPEELLISISIPFSKKGEFLAAFKQVQKWGISAPATVAAMSVLLKDGTDLILGMDIYYGGSESACLFAKTASQQLIGRRWNEAMLDEACKLFLGESPLRDSTLAIMVDYERTLTISFLFKFYLQVLQELCKMGNFQHSPVLDSPSPYAMFSKKNPVHDLEHRISNGFHLNGEVLSQRCEGFNGDYNPRMLQTIVEEEIDDEDSQAVEGELFLVFVTSTRHHAKIIAIHTTEALKAPGVFDVITASDVPGINDSDLFAEQKVHYIGQAICAVLADTKSHASLGASLIRIDYEDIEPIILSIQDAVKYNSLFEPLRKLEQGNLEEALETADHVFEGEDYIGGQEDILVHSNIIRVTPIIEDNEVEVFLSTHDPASIQAAVASALNIPSDYVVCHGGEEDLGTPCAYAACLAAITAVAAQKTGQPVQSVIGPREDTSITRHQPPFLGKYKVGYMNDGTIVALDVTYYCNAGHRVDESSNVLAVSLLSAQNAYYIPNTRCTVAACRTNTQSKTFCKGSGFPRASMLAEIWVDAIADRCNLSPEKVRWLNLHKSISQVAFKRDLDTSPLLACWNECLKKSSYNKRHETGIESNSQCPWKKKGFSIVPVMFPAGFIAHSLDQASVLVHVSVDGWVLVTPAGNETHQETNTKMMQVASRELRVPMSCIQIGEGSTTIASDTFISTSSVSSTAHVIAVQNACQILLQRLQPIINLNPDATWMDCVEEAFQLRISLSAAGYYRSADIESDWGGKEESPDFIFGAACSEVELDCRTGNHKCLRTDIVLDVGLDITRIINTEQIKGSFVYGLDMFTSEDFKYCLNGREYDQPEHTNQKKTPQQLNVTSLSSSINAYVTCSPKAVEETSAFLATSVFFALKDAVLSGRKDTGLPGTVSLPIPVRPQHVRIACGNHLLDTVQILNAD</sequence>
<proteinExistence type="inferred from homology"/>
<evidence type="ECO:0000313" key="13">
    <source>
        <dbReference type="EMBL" id="KAG8432675.1"/>
    </source>
</evidence>
<feature type="domain" description="FAD-binding PCMH-type" evidence="12">
    <location>
        <begin position="16"/>
        <end position="198"/>
    </location>
</feature>
<organism evidence="13 14">
    <name type="scientific">Hymenochirus boettgeri</name>
    <name type="common">Congo dwarf clawed frog</name>
    <dbReference type="NCBI Taxonomy" id="247094"/>
    <lineage>
        <taxon>Eukaryota</taxon>
        <taxon>Metazoa</taxon>
        <taxon>Chordata</taxon>
        <taxon>Craniata</taxon>
        <taxon>Vertebrata</taxon>
        <taxon>Euteleostomi</taxon>
        <taxon>Amphibia</taxon>
        <taxon>Batrachia</taxon>
        <taxon>Anura</taxon>
        <taxon>Pipoidea</taxon>
        <taxon>Pipidae</taxon>
        <taxon>Pipinae</taxon>
        <taxon>Hymenochirus</taxon>
    </lineage>
</organism>
<comment type="cofactor">
    <cofactor evidence="2 11">
        <name>FAD</name>
        <dbReference type="ChEBI" id="CHEBI:57692"/>
    </cofactor>
</comment>
<dbReference type="SUPFAM" id="SSF56176">
    <property type="entry name" value="FAD-binding/transporter-associated domain-like"/>
    <property type="match status" value="1"/>
</dbReference>
<dbReference type="InterPro" id="IPR008274">
    <property type="entry name" value="AldOxase/xan_DH_MoCoBD1"/>
</dbReference>
<keyword evidence="14" id="KW-1185">Reference proteome</keyword>
<dbReference type="AlphaFoldDB" id="A0A8T2IIA2"/>
<dbReference type="InterPro" id="IPR000674">
    <property type="entry name" value="Ald_Oxase/Xan_DH_a/b"/>
</dbReference>
<dbReference type="InterPro" id="IPR046867">
    <property type="entry name" value="AldOxase/xan_DH_MoCoBD2"/>
</dbReference>
<evidence type="ECO:0000256" key="3">
    <source>
        <dbReference type="ARBA" id="ARBA00006849"/>
    </source>
</evidence>
<dbReference type="FunFam" id="3.30.365.10:FF:000002">
    <property type="entry name" value="Xanthine dehydrogenase oxidase"/>
    <property type="match status" value="1"/>
</dbReference>
<dbReference type="Pfam" id="PF02738">
    <property type="entry name" value="MoCoBD_1"/>
    <property type="match status" value="1"/>
</dbReference>
<dbReference type="SUPFAM" id="SSF54665">
    <property type="entry name" value="CO dehydrogenase molybdoprotein N-domain-like"/>
    <property type="match status" value="1"/>
</dbReference>
<evidence type="ECO:0000256" key="5">
    <source>
        <dbReference type="ARBA" id="ARBA00022723"/>
    </source>
</evidence>
<dbReference type="OrthoDB" id="9890660at2759"/>
<dbReference type="Pfam" id="PF20256">
    <property type="entry name" value="MoCoBD_2"/>
    <property type="match status" value="1"/>
</dbReference>
<dbReference type="Gene3D" id="3.30.365.10">
    <property type="entry name" value="Aldehyde oxidase/xanthine dehydrogenase, molybdopterin binding domain"/>
    <property type="match status" value="4"/>
</dbReference>
<name>A0A8T2IIA2_9PIPI</name>
<keyword evidence="6" id="KW-0560">Oxidoreductase</keyword>